<organism evidence="2">
    <name type="scientific">Pseudo-nitzschia australis</name>
    <dbReference type="NCBI Taxonomy" id="44445"/>
    <lineage>
        <taxon>Eukaryota</taxon>
        <taxon>Sar</taxon>
        <taxon>Stramenopiles</taxon>
        <taxon>Ochrophyta</taxon>
        <taxon>Bacillariophyta</taxon>
        <taxon>Bacillariophyceae</taxon>
        <taxon>Bacillariophycidae</taxon>
        <taxon>Bacillariales</taxon>
        <taxon>Bacillariaceae</taxon>
        <taxon>Pseudo-nitzschia</taxon>
    </lineage>
</organism>
<sequence>MPHYSPKEYSLLSSEEKTSLREQRAKISIFQQGKQGMEQNDASDNNASGKKNVHPTLGPVIIDLGYKRVHAVSSGRLGTIPIWKKQRTYRYDRVKRMADEKADHMNLGFPGIICLYEDADGKLFVIDGQHRVGMMQALREKRNKIIEDKTELKEKDMYGETWKDQEKYFQAVLVEVYSEVSKAKMTNSASEGRSYAEQVYVEINKAEPLTLVDIPGVASETERKIISEAVMILKRLYSDMFGSSQRCRSPNVNIDNLRDSIFGSNILKRHNKLTSGEELADWLMSQNTDLGELYERESKRREFIPPKAWKKASKNGFYLGLENSWLYK</sequence>
<accession>A0A7S4EG45</accession>
<name>A0A7S4EG45_9STRA</name>
<evidence type="ECO:0000313" key="2">
    <source>
        <dbReference type="EMBL" id="CAE0711178.1"/>
    </source>
</evidence>
<dbReference type="EMBL" id="HBIX01004939">
    <property type="protein sequence ID" value="CAE0711178.1"/>
    <property type="molecule type" value="Transcribed_RNA"/>
</dbReference>
<reference evidence="2" key="1">
    <citation type="submission" date="2021-01" db="EMBL/GenBank/DDBJ databases">
        <authorList>
            <person name="Corre E."/>
            <person name="Pelletier E."/>
            <person name="Niang G."/>
            <person name="Scheremetjew M."/>
            <person name="Finn R."/>
            <person name="Kale V."/>
            <person name="Holt S."/>
            <person name="Cochrane G."/>
            <person name="Meng A."/>
            <person name="Brown T."/>
            <person name="Cohen L."/>
        </authorList>
    </citation>
    <scope>NUCLEOTIDE SEQUENCE</scope>
    <source>
        <strain evidence="2">10249 10 AB</strain>
    </source>
</reference>
<protein>
    <submittedName>
        <fullName evidence="2">Uncharacterized protein</fullName>
    </submittedName>
</protein>
<gene>
    <name evidence="2" type="ORF">PAUS00366_LOCUS3905</name>
</gene>
<proteinExistence type="predicted"/>
<feature type="region of interest" description="Disordered" evidence="1">
    <location>
        <begin position="30"/>
        <end position="52"/>
    </location>
</feature>
<dbReference type="AlphaFoldDB" id="A0A7S4EG45"/>
<feature type="compositionally biased region" description="Polar residues" evidence="1">
    <location>
        <begin position="30"/>
        <end position="49"/>
    </location>
</feature>
<evidence type="ECO:0000256" key="1">
    <source>
        <dbReference type="SAM" id="MobiDB-lite"/>
    </source>
</evidence>